<dbReference type="AlphaFoldDB" id="K6W970"/>
<keyword evidence="2" id="KW-0472">Membrane</keyword>
<feature type="compositionally biased region" description="Polar residues" evidence="1">
    <location>
        <begin position="292"/>
        <end position="303"/>
    </location>
</feature>
<feature type="transmembrane region" description="Helical" evidence="2">
    <location>
        <begin position="158"/>
        <end position="176"/>
    </location>
</feature>
<evidence type="ECO:0000313" key="5">
    <source>
        <dbReference type="Proteomes" id="UP000008366"/>
    </source>
</evidence>
<feature type="transmembrane region" description="Helical" evidence="2">
    <location>
        <begin position="246"/>
        <end position="266"/>
    </location>
</feature>
<protein>
    <recommendedName>
        <fullName evidence="3">CAAX prenyl protease 2/Lysostaphin resistance protein A-like domain-containing protein</fullName>
    </recommendedName>
</protein>
<feature type="domain" description="CAAX prenyl protease 2/Lysostaphin resistance protein A-like" evidence="3">
    <location>
        <begin position="126"/>
        <end position="230"/>
    </location>
</feature>
<evidence type="ECO:0000256" key="1">
    <source>
        <dbReference type="SAM" id="MobiDB-lite"/>
    </source>
</evidence>
<name>K6W970_9MICO</name>
<evidence type="ECO:0000259" key="3">
    <source>
        <dbReference type="Pfam" id="PF02517"/>
    </source>
</evidence>
<comment type="caution">
    <text evidence="4">The sequence shown here is derived from an EMBL/GenBank/DDBJ whole genome shotgun (WGS) entry which is preliminary data.</text>
</comment>
<dbReference type="eggNOG" id="COG1266">
    <property type="taxonomic scope" value="Bacteria"/>
</dbReference>
<accession>K6W970</accession>
<evidence type="ECO:0000256" key="2">
    <source>
        <dbReference type="SAM" id="Phobius"/>
    </source>
</evidence>
<feature type="transmembrane region" description="Helical" evidence="2">
    <location>
        <begin position="12"/>
        <end position="30"/>
    </location>
</feature>
<organism evidence="4 5">
    <name type="scientific">Kineosphaera limosa NBRC 100340</name>
    <dbReference type="NCBI Taxonomy" id="1184609"/>
    <lineage>
        <taxon>Bacteria</taxon>
        <taxon>Bacillati</taxon>
        <taxon>Actinomycetota</taxon>
        <taxon>Actinomycetes</taxon>
        <taxon>Micrococcales</taxon>
        <taxon>Dermatophilaceae</taxon>
        <taxon>Kineosphaera</taxon>
    </lineage>
</organism>
<dbReference type="STRING" id="1184609.KILIM_026_00160"/>
<evidence type="ECO:0000313" key="4">
    <source>
        <dbReference type="EMBL" id="GAB95745.1"/>
    </source>
</evidence>
<dbReference type="EMBL" id="BAHD01000026">
    <property type="protein sequence ID" value="GAB95745.1"/>
    <property type="molecule type" value="Genomic_DNA"/>
</dbReference>
<feature type="transmembrane region" description="Helical" evidence="2">
    <location>
        <begin position="222"/>
        <end position="240"/>
    </location>
</feature>
<keyword evidence="5" id="KW-1185">Reference proteome</keyword>
<reference evidence="4 5" key="1">
    <citation type="submission" date="2012-08" db="EMBL/GenBank/DDBJ databases">
        <title>Whole genome shotgun sequence of Kineosphaera limosa NBRC 100340.</title>
        <authorList>
            <person name="Yoshida I."/>
            <person name="Isaki S."/>
            <person name="Hosoyama A."/>
            <person name="Tsuchikane K."/>
            <person name="Katsumata H."/>
            <person name="Ando Y."/>
            <person name="Ohji S."/>
            <person name="Hamada M."/>
            <person name="Tamura T."/>
            <person name="Yamazoe A."/>
            <person name="Yamazaki S."/>
            <person name="Fujita N."/>
        </authorList>
    </citation>
    <scope>NUCLEOTIDE SEQUENCE [LARGE SCALE GENOMIC DNA]</scope>
    <source>
        <strain evidence="4 5">NBRC 100340</strain>
    </source>
</reference>
<dbReference type="InterPro" id="IPR003675">
    <property type="entry name" value="Rce1/LyrA-like_dom"/>
</dbReference>
<dbReference type="GO" id="GO:0080120">
    <property type="term" value="P:CAAX-box protein maturation"/>
    <property type="evidence" value="ECO:0007669"/>
    <property type="project" value="UniProtKB-ARBA"/>
</dbReference>
<proteinExistence type="predicted"/>
<dbReference type="OrthoDB" id="3693644at2"/>
<dbReference type="GO" id="GO:0004175">
    <property type="term" value="F:endopeptidase activity"/>
    <property type="evidence" value="ECO:0007669"/>
    <property type="project" value="UniProtKB-ARBA"/>
</dbReference>
<feature type="transmembrane region" description="Helical" evidence="2">
    <location>
        <begin position="91"/>
        <end position="111"/>
    </location>
</feature>
<dbReference type="RefSeq" id="WP_006592277.1">
    <property type="nucleotide sequence ID" value="NZ_BAHD01000026.1"/>
</dbReference>
<feature type="transmembrane region" description="Helical" evidence="2">
    <location>
        <begin position="117"/>
        <end position="137"/>
    </location>
</feature>
<feature type="region of interest" description="Disordered" evidence="1">
    <location>
        <begin position="272"/>
        <end position="303"/>
    </location>
</feature>
<gene>
    <name evidence="4" type="ORF">KILIM_026_00160</name>
</gene>
<keyword evidence="2" id="KW-0812">Transmembrane</keyword>
<dbReference type="Pfam" id="PF02517">
    <property type="entry name" value="Rce1-like"/>
    <property type="match status" value="1"/>
</dbReference>
<dbReference type="Proteomes" id="UP000008366">
    <property type="component" value="Unassembled WGS sequence"/>
</dbReference>
<sequence length="303" mass="32159">MTAIVRNNPVLTFIVLAFAGSWLVWAPWFLGYSGIGLFTWQMSSLTALNVHVLGLFVGPFLSALIVSRMVDGPGAPLRLLRRIVQWRVNPLHYIVALVAVPLAIFAGYLSVPRGPGTPSVTWTLAAFVLLFVALAILGPVQEEVGWRGFALPRLQQSLHPLVAAVGLGLLVFVYQVPLMTTSAWNLRFATFTEMGLYAAFLVAVSIVLCALRNLAHASLLPSILAAHMVNWSLIAAPVAMGVPLETIAPATMGMSVLALVAVLLTGGRLGAPGSPSATDPARSGIAVEPVQRPQSQSVESAAR</sequence>
<feature type="transmembrane region" description="Helical" evidence="2">
    <location>
        <begin position="50"/>
        <end position="70"/>
    </location>
</feature>
<keyword evidence="2" id="KW-1133">Transmembrane helix</keyword>
<feature type="transmembrane region" description="Helical" evidence="2">
    <location>
        <begin position="196"/>
        <end position="215"/>
    </location>
</feature>